<evidence type="ECO:0000256" key="1">
    <source>
        <dbReference type="SAM" id="Coils"/>
    </source>
</evidence>
<organism evidence="4 5">
    <name type="scientific">Aristolochia fimbriata</name>
    <name type="common">White veined hardy Dutchman's pipe vine</name>
    <dbReference type="NCBI Taxonomy" id="158543"/>
    <lineage>
        <taxon>Eukaryota</taxon>
        <taxon>Viridiplantae</taxon>
        <taxon>Streptophyta</taxon>
        <taxon>Embryophyta</taxon>
        <taxon>Tracheophyta</taxon>
        <taxon>Spermatophyta</taxon>
        <taxon>Magnoliopsida</taxon>
        <taxon>Magnoliidae</taxon>
        <taxon>Piperales</taxon>
        <taxon>Aristolochiaceae</taxon>
        <taxon>Aristolochia</taxon>
    </lineage>
</organism>
<dbReference type="InterPro" id="IPR019557">
    <property type="entry name" value="AminoTfrase-like_pln_mobile"/>
</dbReference>
<reference evidence="4 5" key="1">
    <citation type="submission" date="2021-07" db="EMBL/GenBank/DDBJ databases">
        <title>The Aristolochia fimbriata genome: insights into angiosperm evolution, floral development and chemical biosynthesis.</title>
        <authorList>
            <person name="Jiao Y."/>
        </authorList>
    </citation>
    <scope>NUCLEOTIDE SEQUENCE [LARGE SCALE GENOMIC DNA]</scope>
    <source>
        <strain evidence="4">IBCAS-2021</strain>
        <tissue evidence="4">Leaf</tissue>
    </source>
</reference>
<dbReference type="EMBL" id="JAINDJ010000005">
    <property type="protein sequence ID" value="KAG9447594.1"/>
    <property type="molecule type" value="Genomic_DNA"/>
</dbReference>
<comment type="caution">
    <text evidence="4">The sequence shown here is derived from an EMBL/GenBank/DDBJ whole genome shotgun (WGS) entry which is preliminary data.</text>
</comment>
<dbReference type="PANTHER" id="PTHR36607:SF20">
    <property type="entry name" value="AMINOTRANSFERASE-LIKE PLANT MOBILE DOMAIN-CONTAINING PROTEIN"/>
    <property type="match status" value="1"/>
</dbReference>
<dbReference type="AlphaFoldDB" id="A0AAV7EH46"/>
<dbReference type="Pfam" id="PF10536">
    <property type="entry name" value="PMD"/>
    <property type="match status" value="1"/>
</dbReference>
<feature type="region of interest" description="Disordered" evidence="2">
    <location>
        <begin position="490"/>
        <end position="581"/>
    </location>
</feature>
<evidence type="ECO:0000259" key="3">
    <source>
        <dbReference type="Pfam" id="PF10536"/>
    </source>
</evidence>
<name>A0AAV7EH46_ARIFI</name>
<keyword evidence="1" id="KW-0175">Coiled coil</keyword>
<evidence type="ECO:0000313" key="4">
    <source>
        <dbReference type="EMBL" id="KAG9447594.1"/>
    </source>
</evidence>
<sequence>MAAPSVTLVGGLRAFDHTVVVDGETIQTLALYMEGDASHMTYCPSEESIFGGHAEKPTSFTDRSRSCEFLSRRLATSDRVFFLPCPDSPEKEDEAAKLETLALQRASCSLLHNAGVYYGIWGSLFRYSCDVSVIRAFLDAWSAKTNTLVTCQGELSITLMDMDRIFGLPISGQFYDEISPMVADFKEVRSTDLPFSCRYLFLAYHHLCRSSGSNVISSATWVEFWFHTEDDVVPVDDPWAAWYARFGKDVPPFREFTATERDVFHFLRVTPGREDDILLAALLSVWLSRFVFRSIGDEIRPMVFKVASYMAIGVRFALAGPALAYLYKGLGHATVGWPSMAQWPYLYTWLAVYFHTHEEDLEVSRRPGMISFRNPSLKRNFTEDQVCDLFQRLLVSVWHRYVLATAKTSFLVDERKKPIARQHYESFLSVRSCFLTVRRSIHLFVEPYCPVRFARQFGYCQDLHGDMGITANHREISSLSELQNRLESAPVVSAVENSDEDYDSDRSHPRKRRPNGKRPVGASPVSKKRAPLTTLADASGSASKKKAHKEVPPASFPPSPPTFLPPIPETEPLTSCSSENPPIETVQILSSPEAPGAPQEEASSPGVIAQTMSSVVVIPESTEVVEEPAEITQALTQSEGLPAQEVAPSPSVVQEEAEEEVVETPAPLIEAVVEAEAPPPAVEEEAPTPAVEVPAIEAVVEVVQEEVPATEEVFETVLPPEEVVLEVVPAVDPVVEPAAEEAPIVQNLATPPTSSSLTSSQTPSLEFLSYVEGLMLQAWKDRIVPRMLSSGAVSDASLLAVPGFAISRLQEMGHDVTRLRVYTQQLQTLKEVESSAREKASRASRDQAESIARKNLATVSSKLEEAKATLGEVTEELSEAKTEEEDAREHLESARTKVAYLTTQAEQVQESVRDLKTGVVKAEQLIAEVFATPTLSAAEEATLLSSRATFAEMQQEMARNL</sequence>
<keyword evidence="5" id="KW-1185">Reference proteome</keyword>
<dbReference type="Proteomes" id="UP000825729">
    <property type="component" value="Unassembled WGS sequence"/>
</dbReference>
<feature type="compositionally biased region" description="Pro residues" evidence="2">
    <location>
        <begin position="554"/>
        <end position="569"/>
    </location>
</feature>
<protein>
    <recommendedName>
        <fullName evidence="3">Aminotransferase-like plant mobile domain-containing protein</fullName>
    </recommendedName>
</protein>
<proteinExistence type="predicted"/>
<gene>
    <name evidence="4" type="ORF">H6P81_013722</name>
</gene>
<evidence type="ECO:0000256" key="2">
    <source>
        <dbReference type="SAM" id="MobiDB-lite"/>
    </source>
</evidence>
<evidence type="ECO:0000313" key="5">
    <source>
        <dbReference type="Proteomes" id="UP000825729"/>
    </source>
</evidence>
<feature type="domain" description="Aminotransferase-like plant mobile" evidence="3">
    <location>
        <begin position="115"/>
        <end position="485"/>
    </location>
</feature>
<accession>A0AAV7EH46</accession>
<dbReference type="PANTHER" id="PTHR36607">
    <property type="entry name" value="1,2-DIHYDROXY-3-KETO-5-METHYLTHIOPENTENE DIOXYGENASE 4"/>
    <property type="match status" value="1"/>
</dbReference>
<feature type="coiled-coil region" evidence="1">
    <location>
        <begin position="856"/>
        <end position="897"/>
    </location>
</feature>